<dbReference type="InterPro" id="IPR024671">
    <property type="entry name" value="Atg22-like"/>
</dbReference>
<dbReference type="InterPro" id="IPR020846">
    <property type="entry name" value="MFS_dom"/>
</dbReference>
<evidence type="ECO:0000256" key="4">
    <source>
        <dbReference type="ARBA" id="ARBA00022989"/>
    </source>
</evidence>
<feature type="transmembrane region" description="Helical" evidence="6">
    <location>
        <begin position="178"/>
        <end position="200"/>
    </location>
</feature>
<accession>A0A3N4Z8G8</accession>
<dbReference type="RefSeq" id="WP_123814663.1">
    <property type="nucleotide sequence ID" value="NZ_RKQZ01000001.1"/>
</dbReference>
<evidence type="ECO:0000256" key="6">
    <source>
        <dbReference type="SAM" id="Phobius"/>
    </source>
</evidence>
<evidence type="ECO:0000256" key="2">
    <source>
        <dbReference type="ARBA" id="ARBA00022448"/>
    </source>
</evidence>
<sequence length="456" mass="48709">MSENAAPATGLEQQADAEIPRKRVMAWALWDWGTQPLNTVLITFVFAASYLTGADFVDPAVAELGPGHPAYDRALAQLASNYGYAGFIAGIAVLLLAPVIGQRADATGRRKWWLGWTTLVLVLLQFGLFFVYADPRYFWLGAILIGLMQVVQDIAGVNYNAMLVSVSTPRTVGKVSGLGWGMGYVGGIVALGVVILANSFDFWGMPTDDGLGYRVIAVFCAVWTVIFALPLFLHVPEARPTRERAPGGFLRSYAIVARDIAGLWREARPTFWFLVASAIYRDGLTGVFTYGAIIAAQSFLFPETTVQAFGLAALFVAGAAAFAAGFLDDRFGSRLVVVVSLTGMVVAGVVVVALHSLGPAVFWIAGLFLCLFVGPAQASSRSFLARVTPAGRESEVFGLYATTGRAASFMTPLLWGIVLQVTGAAIWGTLAVLFVVLVGLAMLALVREPSHARARA</sequence>
<reference evidence="8 9" key="1">
    <citation type="submission" date="2018-11" db="EMBL/GenBank/DDBJ databases">
        <title>Sequencing the genomes of 1000 actinobacteria strains.</title>
        <authorList>
            <person name="Klenk H.-P."/>
        </authorList>
    </citation>
    <scope>NUCLEOTIDE SEQUENCE [LARGE SCALE GENOMIC DNA]</scope>
    <source>
        <strain evidence="8 9">DSM 15700</strain>
    </source>
</reference>
<dbReference type="PANTHER" id="PTHR23519:SF1">
    <property type="entry name" value="AUTOPHAGY-RELATED PROTEIN 22"/>
    <property type="match status" value="1"/>
</dbReference>
<dbReference type="PANTHER" id="PTHR23519">
    <property type="entry name" value="AUTOPHAGY-RELATED PROTEIN 22"/>
    <property type="match status" value="1"/>
</dbReference>
<feature type="transmembrane region" description="Helical" evidence="6">
    <location>
        <begin position="138"/>
        <end position="157"/>
    </location>
</feature>
<feature type="transmembrane region" description="Helical" evidence="6">
    <location>
        <begin position="334"/>
        <end position="354"/>
    </location>
</feature>
<feature type="transmembrane region" description="Helical" evidence="6">
    <location>
        <begin position="360"/>
        <end position="376"/>
    </location>
</feature>
<feature type="transmembrane region" description="Helical" evidence="6">
    <location>
        <begin position="424"/>
        <end position="446"/>
    </location>
</feature>
<evidence type="ECO:0000256" key="5">
    <source>
        <dbReference type="ARBA" id="ARBA00023136"/>
    </source>
</evidence>
<comment type="caution">
    <text evidence="8">The sequence shown here is derived from an EMBL/GenBank/DDBJ whole genome shotgun (WGS) entry which is preliminary data.</text>
</comment>
<dbReference type="InterPro" id="IPR036259">
    <property type="entry name" value="MFS_trans_sf"/>
</dbReference>
<dbReference type="GO" id="GO:0022857">
    <property type="term" value="F:transmembrane transporter activity"/>
    <property type="evidence" value="ECO:0007669"/>
    <property type="project" value="InterPro"/>
</dbReference>
<dbReference type="Gene3D" id="1.20.1250.20">
    <property type="entry name" value="MFS general substrate transporter like domains"/>
    <property type="match status" value="2"/>
</dbReference>
<feature type="transmembrane region" description="Helical" evidence="6">
    <location>
        <begin position="308"/>
        <end position="327"/>
    </location>
</feature>
<feature type="transmembrane region" description="Helical" evidence="6">
    <location>
        <begin position="112"/>
        <end position="132"/>
    </location>
</feature>
<name>A0A3N4Z8G8_9MICO</name>
<feature type="domain" description="Major facilitator superfamily (MFS) profile" evidence="7">
    <location>
        <begin position="41"/>
        <end position="453"/>
    </location>
</feature>
<feature type="transmembrane region" description="Helical" evidence="6">
    <location>
        <begin position="82"/>
        <end position="100"/>
    </location>
</feature>
<feature type="transmembrane region" description="Helical" evidence="6">
    <location>
        <begin position="212"/>
        <end position="233"/>
    </location>
</feature>
<keyword evidence="4 6" id="KW-1133">Transmembrane helix</keyword>
<keyword evidence="2" id="KW-0813">Transport</keyword>
<comment type="subcellular location">
    <subcellularLocation>
        <location evidence="1">Cell membrane</location>
        <topology evidence="1">Multi-pass membrane protein</topology>
    </subcellularLocation>
</comment>
<evidence type="ECO:0000256" key="3">
    <source>
        <dbReference type="ARBA" id="ARBA00022692"/>
    </source>
</evidence>
<keyword evidence="3 6" id="KW-0812">Transmembrane</keyword>
<evidence type="ECO:0000313" key="9">
    <source>
        <dbReference type="Proteomes" id="UP000280501"/>
    </source>
</evidence>
<evidence type="ECO:0000259" key="7">
    <source>
        <dbReference type="PROSITE" id="PS50850"/>
    </source>
</evidence>
<dbReference type="Pfam" id="PF11700">
    <property type="entry name" value="ATG22"/>
    <property type="match status" value="1"/>
</dbReference>
<keyword evidence="5 6" id="KW-0472">Membrane</keyword>
<dbReference type="GO" id="GO:0005886">
    <property type="term" value="C:plasma membrane"/>
    <property type="evidence" value="ECO:0007669"/>
    <property type="project" value="UniProtKB-SubCell"/>
</dbReference>
<dbReference type="EMBL" id="RKQZ01000001">
    <property type="protein sequence ID" value="RPF21642.1"/>
    <property type="molecule type" value="Genomic_DNA"/>
</dbReference>
<feature type="transmembrane region" description="Helical" evidence="6">
    <location>
        <begin position="397"/>
        <end position="418"/>
    </location>
</feature>
<dbReference type="OrthoDB" id="9768783at2"/>
<dbReference type="Proteomes" id="UP000280501">
    <property type="component" value="Unassembled WGS sequence"/>
</dbReference>
<dbReference type="PROSITE" id="PS50850">
    <property type="entry name" value="MFS"/>
    <property type="match status" value="1"/>
</dbReference>
<feature type="transmembrane region" description="Helical" evidence="6">
    <location>
        <begin position="271"/>
        <end position="296"/>
    </location>
</feature>
<dbReference type="InterPro" id="IPR050495">
    <property type="entry name" value="ATG22/LtaA_families"/>
</dbReference>
<protein>
    <submittedName>
        <fullName evidence="8">UMF1 family MFS transporter</fullName>
    </submittedName>
</protein>
<dbReference type="AlphaFoldDB" id="A0A3N4Z8G8"/>
<organism evidence="8 9">
    <name type="scientific">Myceligenerans xiligouense</name>
    <dbReference type="NCBI Taxonomy" id="253184"/>
    <lineage>
        <taxon>Bacteria</taxon>
        <taxon>Bacillati</taxon>
        <taxon>Actinomycetota</taxon>
        <taxon>Actinomycetes</taxon>
        <taxon>Micrococcales</taxon>
        <taxon>Promicromonosporaceae</taxon>
        <taxon>Myceligenerans</taxon>
    </lineage>
</organism>
<dbReference type="SUPFAM" id="SSF103473">
    <property type="entry name" value="MFS general substrate transporter"/>
    <property type="match status" value="1"/>
</dbReference>
<gene>
    <name evidence="8" type="ORF">EDD34_2274</name>
</gene>
<keyword evidence="9" id="KW-1185">Reference proteome</keyword>
<evidence type="ECO:0000256" key="1">
    <source>
        <dbReference type="ARBA" id="ARBA00004651"/>
    </source>
</evidence>
<evidence type="ECO:0000313" key="8">
    <source>
        <dbReference type="EMBL" id="RPF21642.1"/>
    </source>
</evidence>
<proteinExistence type="predicted"/>